<sequence>MKHLLHKIKHLGAPLALITLLLLPGLGWGANLINENIQSWTNRGSYGSYTQAITAGTVSMTRCMVANAAAATGTCSVGRVQMEASTGIIELPALPTCGIAEFHFAAGSTGRSVKLQRYNGSTWDDLTTFTGIGTTGATFTYNVNSGSSTTLRLSSPSHALYVHDIIVTDYAVASPTITVAPSTLTGFSYVEGSGPSTAQSFTISGSDLTTDISIAASTNYEISETEGSGYTTPITLTQTGGTVEETTIYVRLKAGLTAGDYNDEVITASSTDAENKTVTCSGSVSEPPSITFYFRGPSWMNNNPHDPEIWGPFNEWESAATMTFGDVPGWWSVTVEVADASASIEYQSRFSQDGSTKYQKAFENFSANPTFTTTTGEIWIDASQNNSFYWQGNDFYLLQDKITETQPFAEPDNHVTEFSATANSSTAITVTWNDSDATGYLIKGSDVSYAAITAPVDGVEEANATLVRNVSYDNGNWQFTGLTASTTYYFKIYPYNGTGASVNYKTDGTVPEANATTQEVPSIKWDGGALTTSWSDADNWSGNVVPTAADVVVLDNSLVSGSYSVVLPSGSVKTTILRLTIMPDLPNTITLTLPVENTYGASNDAGFVVGDNTAATDDIIINEGGVLINASGASSGNGIQVNSLSNGTLRINNGGKFIHKTTRSTGGTALAILLSTAAGTETGIYEYDVPGTSSFAIAASGRTYGSLILSRSGGSASYASSGSSPLTVKGDFILNSGVTYTTTMSGALNLGGDLTNNGTALTIASTQAINFNGTATQLISGTNDITFSGAVNITEGSYVSIEEGMSVTVSGSLTNNGSLTLQSNSTTTGSLIHSTAGVPATVERYISGHNNVADAGWHLLGSPVAAFDIDGSSFDPGASDDFYAWQESNSTWMNHKQGTPSQIVPGAGYLVSYETSGTKTFTGALNAADQTVTVTREGAGDYAGFNLIGNPFASAITWGSGWSLGSVGGVAYVWDEATKDYIDIEAGDPIPSANGVMVYLGGEETSQSLTIPAAARIHSSQGWYKSAGGRIVLVANDPDRGAAKRSVIRFNESATEGFDLAWDGYYLRGFAPGFYSVSNGMNYSVNTLPSMNNTLVIPMGFEKTVSSGFSIELQESIPGAVVYLTDKKTGTVTNLTDNGAYHFTAAEGDDANRFTLHFGTLGMDDPSTAAPVHIYAYGGVVYLNGPDAKASVTITDLTGRVVMAERVNGNGLAMLNAGSLPKGVYVVTAVAGSQVVSAKVIL</sequence>
<accession>A0A644XWC5</accession>
<dbReference type="InterPro" id="IPR036116">
    <property type="entry name" value="FN3_sf"/>
</dbReference>
<dbReference type="CDD" id="cd00063">
    <property type="entry name" value="FN3"/>
    <property type="match status" value="1"/>
</dbReference>
<dbReference type="AlphaFoldDB" id="A0A644XWC5"/>
<organism evidence="2">
    <name type="scientific">bioreactor metagenome</name>
    <dbReference type="NCBI Taxonomy" id="1076179"/>
    <lineage>
        <taxon>unclassified sequences</taxon>
        <taxon>metagenomes</taxon>
        <taxon>ecological metagenomes</taxon>
    </lineage>
</organism>
<protein>
    <recommendedName>
        <fullName evidence="1">Fibronectin type-III domain-containing protein</fullName>
    </recommendedName>
</protein>
<dbReference type="Gene3D" id="2.60.40.10">
    <property type="entry name" value="Immunoglobulins"/>
    <property type="match status" value="1"/>
</dbReference>
<dbReference type="EMBL" id="VSSQ01003338">
    <property type="protein sequence ID" value="MPM20227.1"/>
    <property type="molecule type" value="Genomic_DNA"/>
</dbReference>
<evidence type="ECO:0000259" key="1">
    <source>
        <dbReference type="PROSITE" id="PS50853"/>
    </source>
</evidence>
<feature type="domain" description="Fibronectin type-III" evidence="1">
    <location>
        <begin position="414"/>
        <end position="520"/>
    </location>
</feature>
<dbReference type="Pfam" id="PF00041">
    <property type="entry name" value="fn3"/>
    <property type="match status" value="1"/>
</dbReference>
<reference evidence="2" key="1">
    <citation type="submission" date="2019-08" db="EMBL/GenBank/DDBJ databases">
        <authorList>
            <person name="Kucharzyk K."/>
            <person name="Murdoch R.W."/>
            <person name="Higgins S."/>
            <person name="Loffler F."/>
        </authorList>
    </citation>
    <scope>NUCLEOTIDE SEQUENCE</scope>
</reference>
<dbReference type="InterPro" id="IPR013783">
    <property type="entry name" value="Ig-like_fold"/>
</dbReference>
<dbReference type="InterPro" id="IPR026444">
    <property type="entry name" value="Secre_tail"/>
</dbReference>
<dbReference type="NCBIfam" id="TIGR04183">
    <property type="entry name" value="Por_Secre_tail"/>
    <property type="match status" value="1"/>
</dbReference>
<dbReference type="SUPFAM" id="SSF49265">
    <property type="entry name" value="Fibronectin type III"/>
    <property type="match status" value="1"/>
</dbReference>
<dbReference type="SMART" id="SM00060">
    <property type="entry name" value="FN3"/>
    <property type="match status" value="1"/>
</dbReference>
<gene>
    <name evidence="2" type="ORF">SDC9_66656</name>
</gene>
<dbReference type="PROSITE" id="PS50853">
    <property type="entry name" value="FN3"/>
    <property type="match status" value="1"/>
</dbReference>
<name>A0A644XWC5_9ZZZZ</name>
<comment type="caution">
    <text evidence="2">The sequence shown here is derived from an EMBL/GenBank/DDBJ whole genome shotgun (WGS) entry which is preliminary data.</text>
</comment>
<evidence type="ECO:0000313" key="2">
    <source>
        <dbReference type="EMBL" id="MPM20227.1"/>
    </source>
</evidence>
<proteinExistence type="predicted"/>
<dbReference type="InterPro" id="IPR003961">
    <property type="entry name" value="FN3_dom"/>
</dbReference>